<accession>A0ACB8VKG6</accession>
<organism evidence="1 2">
    <name type="scientific">Scortum barcoo</name>
    <name type="common">barcoo grunter</name>
    <dbReference type="NCBI Taxonomy" id="214431"/>
    <lineage>
        <taxon>Eukaryota</taxon>
        <taxon>Metazoa</taxon>
        <taxon>Chordata</taxon>
        <taxon>Craniata</taxon>
        <taxon>Vertebrata</taxon>
        <taxon>Euteleostomi</taxon>
        <taxon>Actinopterygii</taxon>
        <taxon>Neopterygii</taxon>
        <taxon>Teleostei</taxon>
        <taxon>Neoteleostei</taxon>
        <taxon>Acanthomorphata</taxon>
        <taxon>Eupercaria</taxon>
        <taxon>Centrarchiformes</taxon>
        <taxon>Terapontoidei</taxon>
        <taxon>Terapontidae</taxon>
        <taxon>Scortum</taxon>
    </lineage>
</organism>
<keyword evidence="2" id="KW-1185">Reference proteome</keyword>
<dbReference type="EMBL" id="CM041550">
    <property type="protein sequence ID" value="KAI3356014.1"/>
    <property type="molecule type" value="Genomic_DNA"/>
</dbReference>
<sequence>KHRGVMMRLPVLLAAPLSILVLQVAVAAQPGGVAPGRLERWVRSGLQSLEWDQLDRCLRMSSLSEAECRRLAHLPLSAVAVYVSEPRTAAGTEVKGNKVLAILPDSSGGTVSSKPRGGFGVGQVLNGGEGPHRHQQPFPGSTAHDAVLVLDPSPGENFGHPVVLFYVDVNVTKKRCSHLDGIYLGEECLTLALKGRCQNQLKRRQAGPERLMGNGHGRLRSGTITTGGGGRLGERAIGGLCEVHFLPLVVGVGDSNRTQRLRCVDHAEFARCPQPLQMGSPSPPVSSCELNKNTRRCHQQPLATHLSCRLYQTCDHAVLISGGWQQQMTFQRHVENLQKFYRMLQNNGFHKDHIKTFFASSGQLPDDVEGVYSATEKAVIRNHVSYVCRKQHCADTLVLYLNSPTRNDGTMLLWDANLNGIADLKERYSVNELLADLAGCRATRVLLFVDQSYSGVLSKRLRGSQKHLNVVLIQSQSRQTHSHQRLNAAWEDSSWSHISPATCLLDHLGKGAGMSRLLEPWAGLLNVTLAGAPCNATPPLTDSEMRREYQGCQNLPTALWHQKHRRTN</sequence>
<comment type="caution">
    <text evidence="1">The sequence shown here is derived from an EMBL/GenBank/DDBJ whole genome shotgun (WGS) entry which is preliminary data.</text>
</comment>
<gene>
    <name evidence="1" type="ORF">L3Q82_017288</name>
</gene>
<name>A0ACB8VKG6_9TELE</name>
<protein>
    <submittedName>
        <fullName evidence="1">Uncharacterized protein</fullName>
    </submittedName>
</protein>
<proteinExistence type="predicted"/>
<reference evidence="1" key="1">
    <citation type="submission" date="2022-04" db="EMBL/GenBank/DDBJ databases">
        <title>Jade perch genome.</title>
        <authorList>
            <person name="Chao B."/>
        </authorList>
    </citation>
    <scope>NUCLEOTIDE SEQUENCE</scope>
    <source>
        <strain evidence="1">CB-2022</strain>
    </source>
</reference>
<evidence type="ECO:0000313" key="1">
    <source>
        <dbReference type="EMBL" id="KAI3356014.1"/>
    </source>
</evidence>
<feature type="non-terminal residue" evidence="1">
    <location>
        <position position="1"/>
    </location>
</feature>
<dbReference type="Proteomes" id="UP000831701">
    <property type="component" value="Chromosome 20"/>
</dbReference>
<evidence type="ECO:0000313" key="2">
    <source>
        <dbReference type="Proteomes" id="UP000831701"/>
    </source>
</evidence>